<dbReference type="Proteomes" id="UP001159428">
    <property type="component" value="Unassembled WGS sequence"/>
</dbReference>
<evidence type="ECO:0000313" key="2">
    <source>
        <dbReference type="EMBL" id="CAH3164222.1"/>
    </source>
</evidence>
<dbReference type="InterPro" id="IPR011029">
    <property type="entry name" value="DEATH-like_dom_sf"/>
</dbReference>
<dbReference type="InterPro" id="IPR000488">
    <property type="entry name" value="Death_dom"/>
</dbReference>
<dbReference type="Pfam" id="PF00531">
    <property type="entry name" value="Death"/>
    <property type="match status" value="1"/>
</dbReference>
<organism evidence="2 3">
    <name type="scientific">Pocillopora meandrina</name>
    <dbReference type="NCBI Taxonomy" id="46732"/>
    <lineage>
        <taxon>Eukaryota</taxon>
        <taxon>Metazoa</taxon>
        <taxon>Cnidaria</taxon>
        <taxon>Anthozoa</taxon>
        <taxon>Hexacorallia</taxon>
        <taxon>Scleractinia</taxon>
        <taxon>Astrocoeniina</taxon>
        <taxon>Pocilloporidae</taxon>
        <taxon>Pocillopora</taxon>
    </lineage>
</organism>
<dbReference type="Gene3D" id="1.10.533.10">
    <property type="entry name" value="Death Domain, Fas"/>
    <property type="match status" value="1"/>
</dbReference>
<dbReference type="SMART" id="SM00005">
    <property type="entry name" value="DEATH"/>
    <property type="match status" value="1"/>
</dbReference>
<proteinExistence type="predicted"/>
<accession>A0AAU9Y1A1</accession>
<feature type="domain" description="Death" evidence="1">
    <location>
        <begin position="418"/>
        <end position="474"/>
    </location>
</feature>
<dbReference type="AlphaFoldDB" id="A0AAU9Y1A1"/>
<keyword evidence="3" id="KW-1185">Reference proteome</keyword>
<dbReference type="SUPFAM" id="SSF47986">
    <property type="entry name" value="DEATH domain"/>
    <property type="match status" value="1"/>
</dbReference>
<dbReference type="EMBL" id="CALNXJ010000101">
    <property type="protein sequence ID" value="CAH3164222.1"/>
    <property type="molecule type" value="Genomic_DNA"/>
</dbReference>
<name>A0AAU9Y1A1_9CNID</name>
<dbReference type="Gene3D" id="2.60.220.30">
    <property type="match status" value="2"/>
</dbReference>
<sequence>LCDYFRGKIADESETWNLAKAGASITFNLGAITKSLTITCSLWTPAALSPPIGSNELLVSNVIELSHDGPPDLEFMENDSGSIDVALLHSASNSKGYEVVIKQLVDPEYNEWEDLETKNIWHSSVHPTIPSWTCPSAKASCSKRWFSSFAAVWRLKSFVFPKPTSKTSEFICSLPDYPNVSVAIPWNSLPVDTDFSLTLKVQEAPTIDHNVEGMLVGPILHISCSNNVELSVPAKISLPLSLTDGEIELAELHSGQVKILHFNSREESQEWTDITDHLDMPVVLRDGIVMFQVKTFCRFLGSEHFLASLRVSIKDRSDLQVDFLKSQGDKERKNSPILCHVPIIPRSPVQVFTILLFKCIDLHFHSLKKKVVRPSIVEQPNSESSLCSPVAASDKRKRYLVKAYGPSDDELGDLSLELGEKWGELGRQLGFNQAAIDNFDLTKRELADKAFKMLMAWKQKEGSNATYKVLYDALCNKKVQCKLFAEQFCCDEIVGNASA</sequence>
<comment type="caution">
    <text evidence="2">The sequence shown here is derived from an EMBL/GenBank/DDBJ whole genome shotgun (WGS) entry which is preliminary data.</text>
</comment>
<evidence type="ECO:0000313" key="3">
    <source>
        <dbReference type="Proteomes" id="UP001159428"/>
    </source>
</evidence>
<reference evidence="2 3" key="1">
    <citation type="submission" date="2022-05" db="EMBL/GenBank/DDBJ databases">
        <authorList>
            <consortium name="Genoscope - CEA"/>
            <person name="William W."/>
        </authorList>
    </citation>
    <scope>NUCLEOTIDE SEQUENCE [LARGE SCALE GENOMIC DNA]</scope>
</reference>
<protein>
    <recommendedName>
        <fullName evidence="1">Death domain-containing protein</fullName>
    </recommendedName>
</protein>
<dbReference type="GO" id="GO:0007165">
    <property type="term" value="P:signal transduction"/>
    <property type="evidence" value="ECO:0007669"/>
    <property type="project" value="InterPro"/>
</dbReference>
<dbReference type="PROSITE" id="PS50017">
    <property type="entry name" value="DEATH_DOMAIN"/>
    <property type="match status" value="1"/>
</dbReference>
<dbReference type="CDD" id="cd01670">
    <property type="entry name" value="Death"/>
    <property type="match status" value="1"/>
</dbReference>
<feature type="non-terminal residue" evidence="2">
    <location>
        <position position="1"/>
    </location>
</feature>
<gene>
    <name evidence="2" type="ORF">PMEA_00002191</name>
</gene>
<evidence type="ECO:0000259" key="1">
    <source>
        <dbReference type="PROSITE" id="PS50017"/>
    </source>
</evidence>